<accession>L7JWY6</accession>
<feature type="compositionally biased region" description="Low complexity" evidence="1">
    <location>
        <begin position="383"/>
        <end position="394"/>
    </location>
</feature>
<keyword evidence="3" id="KW-1185">Reference proteome</keyword>
<dbReference type="AlphaFoldDB" id="L7JWY6"/>
<organism evidence="2 3">
    <name type="scientific">Trachipleistophora hominis</name>
    <name type="common">Microsporidian parasite</name>
    <dbReference type="NCBI Taxonomy" id="72359"/>
    <lineage>
        <taxon>Eukaryota</taxon>
        <taxon>Fungi</taxon>
        <taxon>Fungi incertae sedis</taxon>
        <taxon>Microsporidia</taxon>
        <taxon>Pleistophoridae</taxon>
        <taxon>Trachipleistophora</taxon>
    </lineage>
</organism>
<feature type="region of interest" description="Disordered" evidence="1">
    <location>
        <begin position="413"/>
        <end position="442"/>
    </location>
</feature>
<feature type="region of interest" description="Disordered" evidence="1">
    <location>
        <begin position="364"/>
        <end position="400"/>
    </location>
</feature>
<evidence type="ECO:0000313" key="3">
    <source>
        <dbReference type="Proteomes" id="UP000011185"/>
    </source>
</evidence>
<dbReference type="OrthoDB" id="2196329at2759"/>
<dbReference type="HOGENOM" id="CLU_394930_0_0_1"/>
<dbReference type="InParanoid" id="L7JWY6"/>
<sequence>MENKILDLIKNRKGARNDSSLSDLIKGIKKDAHTTNDNKTEEGVRTDDRADTLLNLDAGPVCCPLDPKKENLPDLMIYKYYVNLAQLSNFQIKSKDSIVVYFNNDVMYVCERDGRGVQIDRQTLLKSYKSLLDQDGDGEEVLEEHADKDVSLYDVNHKYVVLRIADDVVFYEIVRGDELVIREGFVLPNAKQVVLFDDHIIYVDDRVMERRLDGGEERVLLDENVEMIFIVEDIVYYKVQNKIYNKMNSKMLEGNILIGMDNNILLRNDECYVLLDNEYVVQDRMTIGENAFVLDNLIGVLRGNVINWLCVENNKFKVYGSTSIGSNATVSGDKKDNELFLYIIKEGPGEEDTGKAVINESADKATKADVKNGTRKVGKKAGPKGPVGSPVGDKNGAPQKSADKIFDAFEQAQKTQAPAKKTKGPAKKEKADQNDTQSETDMEDRFERISINESRTDVLEGNTDLYSRVEALIEGLFTRFDAEMKKRENNFKKKQVALLTGISEQMNKCFNGLVEKLTRADKSVVGKKEMLSEFRKMFSDLLIPCVEAGIDEMRLQVVGEMRRMNKEDSRVESLLSSGKVKEACTCALEGNDDDFDTFVNIVDSDALKLLSARQCVSLIDRCSFMLDNGDEKKTEIIKKILGIIDPHEFEESDFAVFKRVLKRLEGVGSDDKLLGLLVETQKHFFNKAMTMKQIRPST</sequence>
<name>L7JWY6_TRAHO</name>
<dbReference type="Proteomes" id="UP000011185">
    <property type="component" value="Unassembled WGS sequence"/>
</dbReference>
<evidence type="ECO:0000313" key="2">
    <source>
        <dbReference type="EMBL" id="ELQ75237.1"/>
    </source>
</evidence>
<reference evidence="2 3" key="1">
    <citation type="journal article" date="2012" name="PLoS Pathog.">
        <title>The genome of the obligate intracellular parasite Trachipleistophora hominis: new insights into microsporidian genome dynamics and reductive evolution.</title>
        <authorList>
            <person name="Heinz E."/>
            <person name="Williams T.A."/>
            <person name="Nakjang S."/>
            <person name="Noel C.J."/>
            <person name="Swan D.C."/>
            <person name="Goldberg A.V."/>
            <person name="Harris S.R."/>
            <person name="Weinmaier T."/>
            <person name="Markert S."/>
            <person name="Becher D."/>
            <person name="Bernhardt J."/>
            <person name="Dagan T."/>
            <person name="Hacker C."/>
            <person name="Lucocq J.M."/>
            <person name="Schweder T."/>
            <person name="Rattei T."/>
            <person name="Hall N."/>
            <person name="Hirt R.P."/>
            <person name="Embley T.M."/>
        </authorList>
    </citation>
    <scope>NUCLEOTIDE SEQUENCE [LARGE SCALE GENOMIC DNA]</scope>
</reference>
<dbReference type="VEuPathDB" id="MicrosporidiaDB:THOM_1860"/>
<feature type="compositionally biased region" description="Basic residues" evidence="1">
    <location>
        <begin position="373"/>
        <end position="382"/>
    </location>
</feature>
<dbReference type="EMBL" id="JH993981">
    <property type="protein sequence ID" value="ELQ75237.1"/>
    <property type="molecule type" value="Genomic_DNA"/>
</dbReference>
<dbReference type="OMA" id="CVENNKF"/>
<evidence type="ECO:0000256" key="1">
    <source>
        <dbReference type="SAM" id="MobiDB-lite"/>
    </source>
</evidence>
<proteinExistence type="predicted"/>
<protein>
    <submittedName>
        <fullName evidence="2">Uncharacterized protein</fullName>
    </submittedName>
</protein>
<gene>
    <name evidence="2" type="ORF">THOM_1860</name>
</gene>